<protein>
    <submittedName>
        <fullName evidence="11">Uncharacterized protein</fullName>
    </submittedName>
</protein>
<dbReference type="GO" id="GO:0005096">
    <property type="term" value="F:GTPase activator activity"/>
    <property type="evidence" value="ECO:0007669"/>
    <property type="project" value="UniProtKB-KW"/>
</dbReference>
<organism evidence="11">
    <name type="scientific">Darwinula stevensoni</name>
    <dbReference type="NCBI Taxonomy" id="69355"/>
    <lineage>
        <taxon>Eukaryota</taxon>
        <taxon>Metazoa</taxon>
        <taxon>Ecdysozoa</taxon>
        <taxon>Arthropoda</taxon>
        <taxon>Crustacea</taxon>
        <taxon>Oligostraca</taxon>
        <taxon>Ostracoda</taxon>
        <taxon>Podocopa</taxon>
        <taxon>Podocopida</taxon>
        <taxon>Darwinulocopina</taxon>
        <taxon>Darwinuloidea</taxon>
        <taxon>Darwinulidae</taxon>
        <taxon>Darwinula</taxon>
    </lineage>
</organism>
<dbReference type="FunFam" id="1.10.555.10:FF:000026">
    <property type="entry name" value="Rho GTPase activating protein 4"/>
    <property type="match status" value="1"/>
</dbReference>
<evidence type="ECO:0000313" key="12">
    <source>
        <dbReference type="Proteomes" id="UP000677054"/>
    </source>
</evidence>
<dbReference type="FunFam" id="2.30.30.40:FF:000136">
    <property type="entry name" value="Rho GTPase activating protein 4"/>
    <property type="match status" value="1"/>
</dbReference>
<feature type="region of interest" description="Disordered" evidence="7">
    <location>
        <begin position="801"/>
        <end position="829"/>
    </location>
</feature>
<dbReference type="SMART" id="SM00326">
    <property type="entry name" value="SH3"/>
    <property type="match status" value="1"/>
</dbReference>
<dbReference type="InterPro" id="IPR000198">
    <property type="entry name" value="RhoGAP_dom"/>
</dbReference>
<dbReference type="SMART" id="SM00324">
    <property type="entry name" value="RhoGAP"/>
    <property type="match status" value="1"/>
</dbReference>
<dbReference type="InterPro" id="IPR001060">
    <property type="entry name" value="FCH_dom"/>
</dbReference>
<dbReference type="EMBL" id="CAJPEV010000346">
    <property type="protein sequence ID" value="CAG0884276.1"/>
    <property type="molecule type" value="Genomic_DNA"/>
</dbReference>
<evidence type="ECO:0000313" key="11">
    <source>
        <dbReference type="EMBL" id="CAD7242980.1"/>
    </source>
</evidence>
<dbReference type="SUPFAM" id="SSF48350">
    <property type="entry name" value="GTPase activation domain, GAP"/>
    <property type="match status" value="1"/>
</dbReference>
<evidence type="ECO:0000256" key="2">
    <source>
        <dbReference type="ARBA" id="ARBA00022468"/>
    </source>
</evidence>
<dbReference type="FunFam" id="1.20.1270.60:FF:000094">
    <property type="entry name" value="SLIT-ROBO Rho GTPase-activating 2 protein"/>
    <property type="match status" value="1"/>
</dbReference>
<keyword evidence="1 4" id="KW-0728">SH3 domain</keyword>
<feature type="compositionally biased region" description="Basic and acidic residues" evidence="7">
    <location>
        <begin position="908"/>
        <end position="920"/>
    </location>
</feature>
<evidence type="ECO:0000256" key="5">
    <source>
        <dbReference type="PROSITE-ProRule" id="PRU01077"/>
    </source>
</evidence>
<dbReference type="SUPFAM" id="SSF103657">
    <property type="entry name" value="BAR/IMD domain-like"/>
    <property type="match status" value="1"/>
</dbReference>
<gene>
    <name evidence="11" type="ORF">DSTB1V02_LOCUS2918</name>
</gene>
<feature type="region of interest" description="Disordered" evidence="7">
    <location>
        <begin position="1"/>
        <end position="31"/>
    </location>
</feature>
<reference evidence="11" key="1">
    <citation type="submission" date="2020-11" db="EMBL/GenBank/DDBJ databases">
        <authorList>
            <person name="Tran Van P."/>
        </authorList>
    </citation>
    <scope>NUCLEOTIDE SEQUENCE</scope>
</reference>
<dbReference type="Pfam" id="PF00620">
    <property type="entry name" value="RhoGAP"/>
    <property type="match status" value="1"/>
</dbReference>
<dbReference type="Proteomes" id="UP000677054">
    <property type="component" value="Unassembled WGS sequence"/>
</dbReference>
<keyword evidence="12" id="KW-1185">Reference proteome</keyword>
<dbReference type="Gene3D" id="1.20.1270.60">
    <property type="entry name" value="Arfaptin homology (AH) domain/BAR domain"/>
    <property type="match status" value="1"/>
</dbReference>
<feature type="domain" description="F-BAR" evidence="10">
    <location>
        <begin position="129"/>
        <end position="410"/>
    </location>
</feature>
<dbReference type="GO" id="GO:0007165">
    <property type="term" value="P:signal transduction"/>
    <property type="evidence" value="ECO:0007669"/>
    <property type="project" value="InterPro"/>
</dbReference>
<dbReference type="InterPro" id="IPR036028">
    <property type="entry name" value="SH3-like_dom_sf"/>
</dbReference>
<feature type="region of interest" description="Disordered" evidence="7">
    <location>
        <begin position="908"/>
        <end position="989"/>
    </location>
</feature>
<dbReference type="OrthoDB" id="5981864at2759"/>
<feature type="compositionally biased region" description="Low complexity" evidence="7">
    <location>
        <begin position="943"/>
        <end position="973"/>
    </location>
</feature>
<name>A0A7R8X396_9CRUS</name>
<evidence type="ECO:0000256" key="6">
    <source>
        <dbReference type="SAM" id="Coils"/>
    </source>
</evidence>
<dbReference type="EMBL" id="LR899863">
    <property type="protein sequence ID" value="CAD7242980.1"/>
    <property type="molecule type" value="Genomic_DNA"/>
</dbReference>
<proteinExistence type="predicted"/>
<feature type="domain" description="Rho-GAP" evidence="9">
    <location>
        <begin position="596"/>
        <end position="784"/>
    </location>
</feature>
<dbReference type="Pfam" id="PF00611">
    <property type="entry name" value="FCH"/>
    <property type="match status" value="1"/>
</dbReference>
<keyword evidence="3 5" id="KW-0175">Coiled coil</keyword>
<dbReference type="CDD" id="cd07656">
    <property type="entry name" value="F-BAR_srGAP"/>
    <property type="match status" value="1"/>
</dbReference>
<evidence type="ECO:0000259" key="9">
    <source>
        <dbReference type="PROSITE" id="PS50238"/>
    </source>
</evidence>
<dbReference type="SUPFAM" id="SSF50044">
    <property type="entry name" value="SH3-domain"/>
    <property type="match status" value="1"/>
</dbReference>
<keyword evidence="2" id="KW-0343">GTPase activation</keyword>
<dbReference type="AlphaFoldDB" id="A0A7R8X396"/>
<dbReference type="InterPro" id="IPR031160">
    <property type="entry name" value="F_BAR_dom"/>
</dbReference>
<feature type="compositionally biased region" description="Acidic residues" evidence="7">
    <location>
        <begin position="817"/>
        <end position="827"/>
    </location>
</feature>
<evidence type="ECO:0000256" key="1">
    <source>
        <dbReference type="ARBA" id="ARBA00022443"/>
    </source>
</evidence>
<accession>A0A7R8X396</accession>
<feature type="compositionally biased region" description="Basic residues" evidence="7">
    <location>
        <begin position="1"/>
        <end position="12"/>
    </location>
</feature>
<dbReference type="InterPro" id="IPR001452">
    <property type="entry name" value="SH3_domain"/>
</dbReference>
<dbReference type="Pfam" id="PF00018">
    <property type="entry name" value="SH3_1"/>
    <property type="match status" value="1"/>
</dbReference>
<dbReference type="PROSITE" id="PS51741">
    <property type="entry name" value="F_BAR"/>
    <property type="match status" value="1"/>
</dbReference>
<evidence type="ECO:0000256" key="7">
    <source>
        <dbReference type="SAM" id="MobiDB-lite"/>
    </source>
</evidence>
<dbReference type="Gene3D" id="1.10.555.10">
    <property type="entry name" value="Rho GTPase activation protein"/>
    <property type="match status" value="1"/>
</dbReference>
<evidence type="ECO:0000259" key="8">
    <source>
        <dbReference type="PROSITE" id="PS50002"/>
    </source>
</evidence>
<dbReference type="CDD" id="cd11809">
    <property type="entry name" value="SH3_srGAP"/>
    <property type="match status" value="1"/>
</dbReference>
<dbReference type="Gene3D" id="2.30.30.40">
    <property type="entry name" value="SH3 Domains"/>
    <property type="match status" value="1"/>
</dbReference>
<feature type="domain" description="SH3" evidence="8">
    <location>
        <begin position="843"/>
        <end position="902"/>
    </location>
</feature>
<dbReference type="PANTHER" id="PTHR14166">
    <property type="entry name" value="SLIT-ROBO RHO GTPASE ACTIVATING PROTEIN"/>
    <property type="match status" value="1"/>
</dbReference>
<dbReference type="InterPro" id="IPR027267">
    <property type="entry name" value="AH/BAR_dom_sf"/>
</dbReference>
<dbReference type="PROSITE" id="PS50238">
    <property type="entry name" value="RHOGAP"/>
    <property type="match status" value="1"/>
</dbReference>
<feature type="coiled-coil region" evidence="6">
    <location>
        <begin position="272"/>
        <end position="299"/>
    </location>
</feature>
<dbReference type="InterPro" id="IPR008936">
    <property type="entry name" value="Rho_GTPase_activation_prot"/>
</dbReference>
<sequence>MHPRGRASCRHSRPPDVVGLSAPSTLGMGDSVNLESETKTADEDVFMEIASPKLKRLGSLKKQVVLNRGTRQDKIFLPSFSPPSLPLLTEPHLARLSCVCFPHEMEKSKYTQAPNEWIHSNVDIKDAYPDIRLQLNEQLRCLDTRLETQVGIVYELQDFFRRKAEVESEYSKALDKLSKTLLLKHKEQKQKREGWSLFSTSGCWKELVDSTRREGRDHAALADIYSTHLVQKLAAIADDLQRVYRRCREISYENHEEILKVLHELHTTMKTYQSYQAEFKSAENKLRVAQNQRLKLEQTIAPEKLQKSKKFRLIEKEIDKRKNKYNDARLKALKARNDYLLSMDAANASLHKYFVDDLSDIIDCMDLGFHQAVANAIGIHLAAEECIKQSKQLSIDGMSTCIGGFDSRLDKQKFLEANNQAFMIPKKFEFQGPKGDDPMQISVTDGVKEDVEGRFKQLCKRLTKLKTESEEIWKTLETAEKKLLEMVSEVDFNVQCQFVDSAEGKLTEAEAAKKRAQLLETEDFHLAKFRKYVLEGNLIARLEAKYELMRNALGNDLAEAVSKGQGHHLLASLPAKPRRKRIGRPLTVGQPKLFGGSLEEYLEATEEEIPLIMKSCIRVINLYGLHHQGVFRVSGSQVEIQHFKEAFERGEDPLVDISDASDINSVAGVLKLYLRQLREPLFPIVFFDQLMELAQLESKHEFVMRVRSMVQNLPRPVFVVMRYLFAFLNHLSEFSDENMMDPYNLAICFGPTLVPIPEDKDRIQFQNLGNELVKNIIIYNEDIFSNDGGIMYEKYISSSMPDEGDVGEAPDQSHEDLDSETYPSEDDAASKEKDISLQLFTKSEVLEAVAQFDFTARTPRELSFKKGETLTLYAQVSSDWWRGSSLGQDGLIPDKYILLKIRDEDRERVEPRAPCEDGVRRRASSSSDSVLSGQPGGNVQYASSETSEMPSSSSRSKSLEGSTDSLSLDESSLGPGGRRRSYEVLLTHV</sequence>
<evidence type="ECO:0000256" key="3">
    <source>
        <dbReference type="ARBA" id="ARBA00023054"/>
    </source>
</evidence>
<evidence type="ECO:0000259" key="10">
    <source>
        <dbReference type="PROSITE" id="PS51741"/>
    </source>
</evidence>
<dbReference type="InterPro" id="IPR051627">
    <property type="entry name" value="SLIT-ROBO_RhoGAP"/>
</dbReference>
<dbReference type="PROSITE" id="PS50002">
    <property type="entry name" value="SH3"/>
    <property type="match status" value="1"/>
</dbReference>
<dbReference type="SMART" id="SM00055">
    <property type="entry name" value="FCH"/>
    <property type="match status" value="1"/>
</dbReference>
<evidence type="ECO:0000256" key="4">
    <source>
        <dbReference type="PROSITE-ProRule" id="PRU00192"/>
    </source>
</evidence>